<evidence type="ECO:0000259" key="6">
    <source>
        <dbReference type="PROSITE" id="PS50850"/>
    </source>
</evidence>
<dbReference type="RefSeq" id="WP_059069098.1">
    <property type="nucleotide sequence ID" value="NZ_LNAL01000006.1"/>
</dbReference>
<comment type="subcellular location">
    <subcellularLocation>
        <location evidence="1">Membrane</location>
        <topology evidence="1">Multi-pass membrane protein</topology>
    </subcellularLocation>
</comment>
<evidence type="ECO:0000256" key="5">
    <source>
        <dbReference type="SAM" id="Phobius"/>
    </source>
</evidence>
<reference evidence="7 8" key="1">
    <citation type="submission" date="2015-11" db="EMBL/GenBank/DDBJ databases">
        <title>Solirubrum puertoriconensis gen. nov. an environmental bacteria isolated in Puerto Rico.</title>
        <authorList>
            <person name="Cuebas-Irizarry M.F."/>
            <person name="Montalvo-Rodriguez R."/>
        </authorList>
    </citation>
    <scope>NUCLEOTIDE SEQUENCE [LARGE SCALE GENOMIC DNA]</scope>
    <source>
        <strain evidence="7 8">MC1A</strain>
    </source>
</reference>
<dbReference type="Proteomes" id="UP000054223">
    <property type="component" value="Unassembled WGS sequence"/>
</dbReference>
<evidence type="ECO:0000256" key="2">
    <source>
        <dbReference type="ARBA" id="ARBA00022692"/>
    </source>
</evidence>
<dbReference type="InterPro" id="IPR011701">
    <property type="entry name" value="MFS"/>
</dbReference>
<feature type="transmembrane region" description="Helical" evidence="5">
    <location>
        <begin position="167"/>
        <end position="189"/>
    </location>
</feature>
<keyword evidence="3 5" id="KW-1133">Transmembrane helix</keyword>
<feature type="transmembrane region" description="Helical" evidence="5">
    <location>
        <begin position="136"/>
        <end position="161"/>
    </location>
</feature>
<dbReference type="InterPro" id="IPR020846">
    <property type="entry name" value="MFS_dom"/>
</dbReference>
<evidence type="ECO:0000256" key="3">
    <source>
        <dbReference type="ARBA" id="ARBA00022989"/>
    </source>
</evidence>
<feature type="transmembrane region" description="Helical" evidence="5">
    <location>
        <begin position="245"/>
        <end position="264"/>
    </location>
</feature>
<feature type="transmembrane region" description="Helical" evidence="5">
    <location>
        <begin position="12"/>
        <end position="33"/>
    </location>
</feature>
<dbReference type="PROSITE" id="PS50850">
    <property type="entry name" value="MFS"/>
    <property type="match status" value="1"/>
</dbReference>
<dbReference type="PANTHER" id="PTHR23514:SF13">
    <property type="entry name" value="INNER MEMBRANE PROTEIN YBJJ"/>
    <property type="match status" value="1"/>
</dbReference>
<comment type="caution">
    <text evidence="7">The sequence shown here is derived from an EMBL/GenBank/DDBJ whole genome shotgun (WGS) entry which is preliminary data.</text>
</comment>
<proteinExistence type="predicted"/>
<dbReference type="EMBL" id="LNAL01000006">
    <property type="protein sequence ID" value="KUG08053.1"/>
    <property type="molecule type" value="Genomic_DNA"/>
</dbReference>
<dbReference type="CDD" id="cd17393">
    <property type="entry name" value="MFS_MosC_like"/>
    <property type="match status" value="1"/>
</dbReference>
<dbReference type="GO" id="GO:0022857">
    <property type="term" value="F:transmembrane transporter activity"/>
    <property type="evidence" value="ECO:0007669"/>
    <property type="project" value="InterPro"/>
</dbReference>
<dbReference type="GO" id="GO:0016020">
    <property type="term" value="C:membrane"/>
    <property type="evidence" value="ECO:0007669"/>
    <property type="project" value="UniProtKB-SubCell"/>
</dbReference>
<name>A0A9X0HLA2_SOLP1</name>
<dbReference type="Gene3D" id="1.20.1250.20">
    <property type="entry name" value="MFS general substrate transporter like domains"/>
    <property type="match status" value="2"/>
</dbReference>
<dbReference type="OrthoDB" id="9809599at2"/>
<feature type="domain" description="Major facilitator superfamily (MFS) profile" evidence="6">
    <location>
        <begin position="14"/>
        <end position="384"/>
    </location>
</feature>
<feature type="transmembrane region" description="Helical" evidence="5">
    <location>
        <begin position="80"/>
        <end position="98"/>
    </location>
</feature>
<dbReference type="PANTHER" id="PTHR23514">
    <property type="entry name" value="BYPASS OF STOP CODON PROTEIN 6"/>
    <property type="match status" value="1"/>
</dbReference>
<keyword evidence="2 5" id="KW-0812">Transmembrane</keyword>
<feature type="transmembrane region" description="Helical" evidence="5">
    <location>
        <begin position="53"/>
        <end position="73"/>
    </location>
</feature>
<dbReference type="SUPFAM" id="SSF103473">
    <property type="entry name" value="MFS general substrate transporter"/>
    <property type="match status" value="1"/>
</dbReference>
<evidence type="ECO:0000256" key="4">
    <source>
        <dbReference type="ARBA" id="ARBA00023136"/>
    </source>
</evidence>
<keyword evidence="8" id="KW-1185">Reference proteome</keyword>
<organism evidence="7 8">
    <name type="scientific">Solirubrum puertoriconensis</name>
    <dbReference type="NCBI Taxonomy" id="1751427"/>
    <lineage>
        <taxon>Bacteria</taxon>
        <taxon>Pseudomonadati</taxon>
        <taxon>Bacteroidota</taxon>
        <taxon>Cytophagia</taxon>
        <taxon>Cytophagales</taxon>
    </lineage>
</organism>
<dbReference type="InterPro" id="IPR051788">
    <property type="entry name" value="MFS_Transporter"/>
</dbReference>
<sequence>MGIDSAGASTATRARVATTLFFLISGFGFSTWASRIPTVQRHLGLSEAELGSVLLALPAGLMLTLPVTGMLLQRFSSRQIMLLGAVLFNVALGLLGFAAHTWQLVVLLFCFGSSRNLLNISVNAQSVGVQALYPRSIIATFHGMWSVAGFVAAALGAWLLSRHVPTGYHFAGVGLVLTGLALAFFPGTLRIPPAQGSGARSGFVLPDKILLRFGLMAFTSMACEGTMYDWSAIYFSKAAHAPPRLATVGFAIYMIAMTLGRFMGDYLVNRFGTRPMLRTSGLLMTSGLLLAALWPVPVAAGVGFVMVGFGVSCVVPLVFGMAGRSATLSSGSAIAAVSTVGYFGFLIVPPVVGFVAEAAGLRWSFALMSGLGLALVWLVSAGPDAKEQPEAQLAKLAEPGNPTQP</sequence>
<evidence type="ECO:0000313" key="7">
    <source>
        <dbReference type="EMBL" id="KUG08053.1"/>
    </source>
</evidence>
<feature type="transmembrane region" description="Helical" evidence="5">
    <location>
        <begin position="302"/>
        <end position="322"/>
    </location>
</feature>
<gene>
    <name evidence="7" type="ORF">ASU33_07565</name>
</gene>
<feature type="transmembrane region" description="Helical" evidence="5">
    <location>
        <begin position="276"/>
        <end position="296"/>
    </location>
</feature>
<keyword evidence="4 5" id="KW-0472">Membrane</keyword>
<feature type="transmembrane region" description="Helical" evidence="5">
    <location>
        <begin position="361"/>
        <end position="379"/>
    </location>
</feature>
<dbReference type="AlphaFoldDB" id="A0A9X0HLA2"/>
<feature type="transmembrane region" description="Helical" evidence="5">
    <location>
        <begin position="334"/>
        <end position="355"/>
    </location>
</feature>
<dbReference type="InterPro" id="IPR036259">
    <property type="entry name" value="MFS_trans_sf"/>
</dbReference>
<accession>A0A9X0HLA2</accession>
<evidence type="ECO:0000256" key="1">
    <source>
        <dbReference type="ARBA" id="ARBA00004141"/>
    </source>
</evidence>
<protein>
    <submittedName>
        <fullName evidence="7">MFS transporter</fullName>
    </submittedName>
</protein>
<dbReference type="Pfam" id="PF07690">
    <property type="entry name" value="MFS_1"/>
    <property type="match status" value="1"/>
</dbReference>
<evidence type="ECO:0000313" key="8">
    <source>
        <dbReference type="Proteomes" id="UP000054223"/>
    </source>
</evidence>